<proteinExistence type="predicted"/>
<evidence type="ECO:0000313" key="1">
    <source>
        <dbReference type="EMBL" id="MPN60777.1"/>
    </source>
</evidence>
<dbReference type="AlphaFoldDB" id="A0A645JBR8"/>
<reference evidence="1" key="1">
    <citation type="submission" date="2019-08" db="EMBL/GenBank/DDBJ databases">
        <authorList>
            <person name="Kucharzyk K."/>
            <person name="Murdoch R.W."/>
            <person name="Higgins S."/>
            <person name="Loffler F."/>
        </authorList>
    </citation>
    <scope>NUCLEOTIDE SEQUENCE</scope>
</reference>
<comment type="caution">
    <text evidence="1">The sequence shown here is derived from an EMBL/GenBank/DDBJ whole genome shotgun (WGS) entry which is preliminary data.</text>
</comment>
<sequence length="142" mass="15888">MNDVFDGAFALLVERVGHLPGPDFGLVYRGNGLEPHGVERVGGVEERGIIGRYGHAEFFETFRDAALFLRAHVAYAGERFNVTYAVFILPVPVVPLGRVFADAEEIEYAPIDFIHCLLPPPCHSVSARMRAPYGRARHNRRR</sequence>
<organism evidence="1">
    <name type="scientific">bioreactor metagenome</name>
    <dbReference type="NCBI Taxonomy" id="1076179"/>
    <lineage>
        <taxon>unclassified sequences</taxon>
        <taxon>metagenomes</taxon>
        <taxon>ecological metagenomes</taxon>
    </lineage>
</organism>
<dbReference type="EMBL" id="VSSQ01136486">
    <property type="protein sequence ID" value="MPN60777.1"/>
    <property type="molecule type" value="Genomic_DNA"/>
</dbReference>
<gene>
    <name evidence="1" type="ORF">SDC9_208509</name>
</gene>
<protein>
    <submittedName>
        <fullName evidence="1">Uncharacterized protein</fullName>
    </submittedName>
</protein>
<accession>A0A645JBR8</accession>
<name>A0A645JBR8_9ZZZZ</name>